<reference evidence="2" key="1">
    <citation type="submission" date="2020-07" db="EMBL/GenBank/DDBJ databases">
        <title>Genome sequence and genetic diversity analysis of an under-domesticated orphan crop, white fonio (Digitaria exilis).</title>
        <authorList>
            <person name="Bennetzen J.L."/>
            <person name="Chen S."/>
            <person name="Ma X."/>
            <person name="Wang X."/>
            <person name="Yssel A.E.J."/>
            <person name="Chaluvadi S.R."/>
            <person name="Johnson M."/>
            <person name="Gangashetty P."/>
            <person name="Hamidou F."/>
            <person name="Sanogo M.D."/>
            <person name="Zwaenepoel A."/>
            <person name="Wallace J."/>
            <person name="Van De Peer Y."/>
            <person name="Van Deynze A."/>
        </authorList>
    </citation>
    <scope>NUCLEOTIDE SEQUENCE</scope>
    <source>
        <tissue evidence="2">Leaves</tissue>
    </source>
</reference>
<dbReference type="CDD" id="cd00113">
    <property type="entry name" value="PLAT"/>
    <property type="match status" value="1"/>
</dbReference>
<gene>
    <name evidence="2" type="ORF">HU200_031070</name>
</gene>
<protein>
    <submittedName>
        <fullName evidence="2">Uncharacterized protein</fullName>
    </submittedName>
</protein>
<accession>A0A835BMA9</accession>
<evidence type="ECO:0000256" key="1">
    <source>
        <dbReference type="SAM" id="MobiDB-lite"/>
    </source>
</evidence>
<dbReference type="AlphaFoldDB" id="A0A835BMA9"/>
<sequence>MASPRSSPRASSAYKTPAIESNQPTTTSTSPLVQSRLQRPHRSSSAVTQWSTTATASSRQLAMASLAGPPLLAIAVLCHLALAAAAAASTLPSTGPLPRATATATAAAGDHQEEVIVSGAGAQRACTYTVQIKTSCSSPRSSPDAVSLTFGDVYKNEVYAASVSPARGFERCATDTFRVTGPCGYGVCYLYLRRTGRVGWTPQWVRVYEPTSATPSTFYFGDPLANGVWYGTDRCLRRAVAGGGGAAGDSSSSERDAAAAMSTTGGGGVPTAAVM</sequence>
<dbReference type="OrthoDB" id="817978at2759"/>
<feature type="region of interest" description="Disordered" evidence="1">
    <location>
        <begin position="244"/>
        <end position="275"/>
    </location>
</feature>
<dbReference type="Pfam" id="PF06232">
    <property type="entry name" value="ATS3"/>
    <property type="match status" value="1"/>
</dbReference>
<feature type="compositionally biased region" description="Low complexity" evidence="1">
    <location>
        <begin position="1"/>
        <end position="13"/>
    </location>
</feature>
<feature type="compositionally biased region" description="Polar residues" evidence="1">
    <location>
        <begin position="19"/>
        <end position="51"/>
    </location>
</feature>
<dbReference type="InterPro" id="IPR036392">
    <property type="entry name" value="PLAT/LH2_dom_sf"/>
</dbReference>
<dbReference type="PANTHER" id="PTHR31718:SF31">
    <property type="entry name" value="OS01G0172800 PROTEIN"/>
    <property type="match status" value="1"/>
</dbReference>
<organism evidence="2 3">
    <name type="scientific">Digitaria exilis</name>
    <dbReference type="NCBI Taxonomy" id="1010633"/>
    <lineage>
        <taxon>Eukaryota</taxon>
        <taxon>Viridiplantae</taxon>
        <taxon>Streptophyta</taxon>
        <taxon>Embryophyta</taxon>
        <taxon>Tracheophyta</taxon>
        <taxon>Spermatophyta</taxon>
        <taxon>Magnoliopsida</taxon>
        <taxon>Liliopsida</taxon>
        <taxon>Poales</taxon>
        <taxon>Poaceae</taxon>
        <taxon>PACMAD clade</taxon>
        <taxon>Panicoideae</taxon>
        <taxon>Panicodae</taxon>
        <taxon>Paniceae</taxon>
        <taxon>Anthephorinae</taxon>
        <taxon>Digitaria</taxon>
    </lineage>
</organism>
<dbReference type="PANTHER" id="PTHR31718">
    <property type="entry name" value="PLAT DOMAIN-CONTAINING PROTEIN"/>
    <property type="match status" value="1"/>
</dbReference>
<dbReference type="Proteomes" id="UP000636709">
    <property type="component" value="Unassembled WGS sequence"/>
</dbReference>
<dbReference type="InterPro" id="IPR010417">
    <property type="entry name" value="Embryo-specific_ATS3"/>
</dbReference>
<evidence type="ECO:0000313" key="2">
    <source>
        <dbReference type="EMBL" id="KAF8704832.1"/>
    </source>
</evidence>
<dbReference type="SUPFAM" id="SSF49723">
    <property type="entry name" value="Lipase/lipooxygenase domain (PLAT/LH2 domain)"/>
    <property type="match status" value="1"/>
</dbReference>
<evidence type="ECO:0000313" key="3">
    <source>
        <dbReference type="Proteomes" id="UP000636709"/>
    </source>
</evidence>
<comment type="caution">
    <text evidence="2">The sequence shown here is derived from an EMBL/GenBank/DDBJ whole genome shotgun (WGS) entry which is preliminary data.</text>
</comment>
<proteinExistence type="predicted"/>
<dbReference type="EMBL" id="JACEFO010001770">
    <property type="protein sequence ID" value="KAF8704832.1"/>
    <property type="molecule type" value="Genomic_DNA"/>
</dbReference>
<keyword evidence="3" id="KW-1185">Reference proteome</keyword>
<feature type="region of interest" description="Disordered" evidence="1">
    <location>
        <begin position="1"/>
        <end position="51"/>
    </location>
</feature>
<name>A0A835BMA9_9POAL</name>